<evidence type="ECO:0000313" key="1">
    <source>
        <dbReference type="EMBL" id="KAK9119044.1"/>
    </source>
</evidence>
<gene>
    <name evidence="1" type="ORF">Scep_017137</name>
</gene>
<evidence type="ECO:0000313" key="2">
    <source>
        <dbReference type="Proteomes" id="UP001419268"/>
    </source>
</evidence>
<name>A0AAP0IP08_9MAGN</name>
<sequence length="69" mass="7855">MEIRDFWCLTNLFLTETWTPSTRTLPPTILLSIHFSYLNDRLCNLSDLSSFVSAISPFSPLSSRTISSL</sequence>
<accession>A0AAP0IP08</accession>
<dbReference type="AlphaFoldDB" id="A0AAP0IP08"/>
<organism evidence="1 2">
    <name type="scientific">Stephania cephalantha</name>
    <dbReference type="NCBI Taxonomy" id="152367"/>
    <lineage>
        <taxon>Eukaryota</taxon>
        <taxon>Viridiplantae</taxon>
        <taxon>Streptophyta</taxon>
        <taxon>Embryophyta</taxon>
        <taxon>Tracheophyta</taxon>
        <taxon>Spermatophyta</taxon>
        <taxon>Magnoliopsida</taxon>
        <taxon>Ranunculales</taxon>
        <taxon>Menispermaceae</taxon>
        <taxon>Menispermoideae</taxon>
        <taxon>Cissampelideae</taxon>
        <taxon>Stephania</taxon>
    </lineage>
</organism>
<keyword evidence="2" id="KW-1185">Reference proteome</keyword>
<dbReference type="EMBL" id="JBBNAG010000007">
    <property type="protein sequence ID" value="KAK9119044.1"/>
    <property type="molecule type" value="Genomic_DNA"/>
</dbReference>
<proteinExistence type="predicted"/>
<protein>
    <submittedName>
        <fullName evidence="1">Uncharacterized protein</fullName>
    </submittedName>
</protein>
<reference evidence="1 2" key="1">
    <citation type="submission" date="2024-01" db="EMBL/GenBank/DDBJ databases">
        <title>Genome assemblies of Stephania.</title>
        <authorList>
            <person name="Yang L."/>
        </authorList>
    </citation>
    <scope>NUCLEOTIDE SEQUENCE [LARGE SCALE GENOMIC DNA]</scope>
    <source>
        <strain evidence="1">JXDWG</strain>
        <tissue evidence="1">Leaf</tissue>
    </source>
</reference>
<dbReference type="Proteomes" id="UP001419268">
    <property type="component" value="Unassembled WGS sequence"/>
</dbReference>
<comment type="caution">
    <text evidence="1">The sequence shown here is derived from an EMBL/GenBank/DDBJ whole genome shotgun (WGS) entry which is preliminary data.</text>
</comment>